<keyword evidence="3" id="KW-1185">Reference proteome</keyword>
<protein>
    <submittedName>
        <fullName evidence="2">Pyridoxine/pyridoxamine 5'-phosphate oxidase</fullName>
    </submittedName>
</protein>
<dbReference type="AlphaFoldDB" id="A0AAE1I1B9"/>
<evidence type="ECO:0000313" key="2">
    <source>
        <dbReference type="EMBL" id="KAK3931712.1"/>
    </source>
</evidence>
<evidence type="ECO:0000259" key="1">
    <source>
        <dbReference type="Pfam" id="PF10551"/>
    </source>
</evidence>
<reference evidence="2" key="1">
    <citation type="submission" date="2021-07" db="EMBL/GenBank/DDBJ databases">
        <authorList>
            <person name="Catto M.A."/>
            <person name="Jacobson A."/>
            <person name="Kennedy G."/>
            <person name="Labadie P."/>
            <person name="Hunt B.G."/>
            <person name="Srinivasan R."/>
        </authorList>
    </citation>
    <scope>NUCLEOTIDE SEQUENCE</scope>
    <source>
        <strain evidence="2">PL_HMW_Pooled</strain>
        <tissue evidence="2">Head</tissue>
    </source>
</reference>
<evidence type="ECO:0000313" key="3">
    <source>
        <dbReference type="Proteomes" id="UP001219518"/>
    </source>
</evidence>
<organism evidence="2 3">
    <name type="scientific">Frankliniella fusca</name>
    <dbReference type="NCBI Taxonomy" id="407009"/>
    <lineage>
        <taxon>Eukaryota</taxon>
        <taxon>Metazoa</taxon>
        <taxon>Ecdysozoa</taxon>
        <taxon>Arthropoda</taxon>
        <taxon>Hexapoda</taxon>
        <taxon>Insecta</taxon>
        <taxon>Pterygota</taxon>
        <taxon>Neoptera</taxon>
        <taxon>Paraneoptera</taxon>
        <taxon>Thysanoptera</taxon>
        <taxon>Terebrantia</taxon>
        <taxon>Thripoidea</taxon>
        <taxon>Thripidae</taxon>
        <taxon>Frankliniella</taxon>
    </lineage>
</organism>
<gene>
    <name evidence="2" type="ORF">KUF71_008116</name>
</gene>
<sequence length="490" mass="56007">MAGLPVNIFQGRSENFMIFHGNDGWHYNLREQRPARLRLQCRHYKGGCRATASVDLASETLSHGQPHNHHPDMLLEEDMDLRRHIIHVVKTDIYGTKLRTILNQIKFQQSPELSSRFRRVRMQSAMYEARASNYPCIPESLIQLGVLLGMPNTRRLCETVDKQDYIFQGIVGDAQNKTIALVFVSGRMLQFLGTVTNIHGDGTFKKRSRKPKMAQIFNLTTNHGGYVVPVVRVLMLRRHEEAYVCVLSFLKLLVPNWAPERVHCDFERAQMNAFKRVLPMSRIVGCLWHYGAASSLKASKLGLAPIAEENDEVKTFIRCIAGLPLLPPDRIWTGLLDIWAEVEEAGWADTLWPFFKYFESEWKPRIQELSVFESPERTNNIAESDNGSLASVIPQNRPNIWHLIGAFVKLEHLAYSDKLAIDRGDAVTASKKWRAKLNDKRVKRLTGLLNNGQITVSRFLHESFYVILAAVHYGLHVRNENDSDSDSDHD</sequence>
<dbReference type="InterPro" id="IPR018289">
    <property type="entry name" value="MULE_transposase_dom"/>
</dbReference>
<dbReference type="Pfam" id="PF10551">
    <property type="entry name" value="MULE"/>
    <property type="match status" value="1"/>
</dbReference>
<feature type="domain" description="MULE transposase" evidence="1">
    <location>
        <begin position="199"/>
        <end position="289"/>
    </location>
</feature>
<proteinExistence type="predicted"/>
<accession>A0AAE1I1B9</accession>
<dbReference type="EMBL" id="JAHWGI010001429">
    <property type="protein sequence ID" value="KAK3931712.1"/>
    <property type="molecule type" value="Genomic_DNA"/>
</dbReference>
<reference evidence="2" key="2">
    <citation type="journal article" date="2023" name="BMC Genomics">
        <title>Pest status, molecular evolution, and epigenetic factors derived from the genome assembly of Frankliniella fusca, a thysanopteran phytovirus vector.</title>
        <authorList>
            <person name="Catto M.A."/>
            <person name="Labadie P.E."/>
            <person name="Jacobson A.L."/>
            <person name="Kennedy G.G."/>
            <person name="Srinivasan R."/>
            <person name="Hunt B.G."/>
        </authorList>
    </citation>
    <scope>NUCLEOTIDE SEQUENCE</scope>
    <source>
        <strain evidence="2">PL_HMW_Pooled</strain>
    </source>
</reference>
<comment type="caution">
    <text evidence="2">The sequence shown here is derived from an EMBL/GenBank/DDBJ whole genome shotgun (WGS) entry which is preliminary data.</text>
</comment>
<dbReference type="Proteomes" id="UP001219518">
    <property type="component" value="Unassembled WGS sequence"/>
</dbReference>
<name>A0AAE1I1B9_9NEOP</name>